<name>A0A846MY25_9PROT</name>
<sequence length="76" mass="8425">MFDGAEHLDLRGLKCPLPALMARRVLINAAPGTVLLVICDDPLSHLDLPHMARQEGFTVLSEAHEGGIYRAHLQRR</sequence>
<dbReference type="PANTHER" id="PTHR33279:SF6">
    <property type="entry name" value="SULFUR CARRIER PROTEIN YEDF-RELATED"/>
    <property type="match status" value="1"/>
</dbReference>
<gene>
    <name evidence="3" type="ORF">FHS83_001614</name>
</gene>
<evidence type="ECO:0000259" key="2">
    <source>
        <dbReference type="PROSITE" id="PS01148"/>
    </source>
</evidence>
<organism evidence="3 4">
    <name type="scientific">Rhizomicrobium palustre</name>
    <dbReference type="NCBI Taxonomy" id="189966"/>
    <lineage>
        <taxon>Bacteria</taxon>
        <taxon>Pseudomonadati</taxon>
        <taxon>Pseudomonadota</taxon>
        <taxon>Alphaproteobacteria</taxon>
        <taxon>Micropepsales</taxon>
        <taxon>Micropepsaceae</taxon>
        <taxon>Rhizomicrobium</taxon>
    </lineage>
</organism>
<comment type="caution">
    <text evidence="3">The sequence shown here is derived from an EMBL/GenBank/DDBJ whole genome shotgun (WGS) entry which is preliminary data.</text>
</comment>
<dbReference type="PROSITE" id="PS01148">
    <property type="entry name" value="UPF0033"/>
    <property type="match status" value="1"/>
</dbReference>
<dbReference type="Pfam" id="PF01206">
    <property type="entry name" value="TusA"/>
    <property type="match status" value="1"/>
</dbReference>
<comment type="similarity">
    <text evidence="1">Belongs to the sulfur carrier protein TusA family.</text>
</comment>
<evidence type="ECO:0000256" key="1">
    <source>
        <dbReference type="ARBA" id="ARBA00008984"/>
    </source>
</evidence>
<dbReference type="PANTHER" id="PTHR33279">
    <property type="entry name" value="SULFUR CARRIER PROTEIN YEDF-RELATED"/>
    <property type="match status" value="1"/>
</dbReference>
<dbReference type="InterPro" id="IPR001455">
    <property type="entry name" value="TusA-like"/>
</dbReference>
<dbReference type="EMBL" id="JAASRM010000001">
    <property type="protein sequence ID" value="NIK88296.1"/>
    <property type="molecule type" value="Genomic_DNA"/>
</dbReference>
<dbReference type="RefSeq" id="WP_167082484.1">
    <property type="nucleotide sequence ID" value="NZ_BAAADC010000001.1"/>
</dbReference>
<dbReference type="AlphaFoldDB" id="A0A846MY25"/>
<evidence type="ECO:0000313" key="4">
    <source>
        <dbReference type="Proteomes" id="UP000570514"/>
    </source>
</evidence>
<feature type="domain" description="UPF0033" evidence="2">
    <location>
        <begin position="8"/>
        <end position="32"/>
    </location>
</feature>
<reference evidence="3 4" key="1">
    <citation type="submission" date="2020-03" db="EMBL/GenBank/DDBJ databases">
        <title>Genomic Encyclopedia of Type Strains, Phase IV (KMG-IV): sequencing the most valuable type-strain genomes for metagenomic binning, comparative biology and taxonomic classification.</title>
        <authorList>
            <person name="Goeker M."/>
        </authorList>
    </citation>
    <scope>NUCLEOTIDE SEQUENCE [LARGE SCALE GENOMIC DNA]</scope>
    <source>
        <strain evidence="3 4">DSM 19867</strain>
    </source>
</reference>
<dbReference type="GO" id="GO:0016740">
    <property type="term" value="F:transferase activity"/>
    <property type="evidence" value="ECO:0007669"/>
    <property type="project" value="UniProtKB-KW"/>
</dbReference>
<dbReference type="SUPFAM" id="SSF64307">
    <property type="entry name" value="SirA-like"/>
    <property type="match status" value="1"/>
</dbReference>
<dbReference type="CDD" id="cd00291">
    <property type="entry name" value="SirA_YedF_YeeD"/>
    <property type="match status" value="1"/>
</dbReference>
<proteinExistence type="inferred from homology"/>
<accession>A0A846MY25</accession>
<protein>
    <submittedName>
        <fullName evidence="3">tRNA 2-thiouridine synthesizing protein A</fullName>
        <ecNumber evidence="3">2.8.1.-</ecNumber>
    </submittedName>
</protein>
<dbReference type="InterPro" id="IPR036868">
    <property type="entry name" value="TusA-like_sf"/>
</dbReference>
<keyword evidence="4" id="KW-1185">Reference proteome</keyword>
<evidence type="ECO:0000313" key="3">
    <source>
        <dbReference type="EMBL" id="NIK88296.1"/>
    </source>
</evidence>
<dbReference type="EC" id="2.8.1.-" evidence="3"/>
<keyword evidence="3" id="KW-0808">Transferase</keyword>
<dbReference type="Proteomes" id="UP000570514">
    <property type="component" value="Unassembled WGS sequence"/>
</dbReference>
<dbReference type="Gene3D" id="3.30.110.40">
    <property type="entry name" value="TusA-like domain"/>
    <property type="match status" value="1"/>
</dbReference>